<keyword evidence="6" id="KW-0762">Sugar transport</keyword>
<feature type="transmembrane region" description="Helical" evidence="12">
    <location>
        <begin position="377"/>
        <end position="398"/>
    </location>
</feature>
<evidence type="ECO:0000256" key="12">
    <source>
        <dbReference type="SAM" id="Phobius"/>
    </source>
</evidence>
<evidence type="ECO:0000313" key="16">
    <source>
        <dbReference type="EMBL" id="AOZ96945.1"/>
    </source>
</evidence>
<gene>
    <name evidence="16" type="ORF">bhn_I1912</name>
</gene>
<feature type="transmembrane region" description="Helical" evidence="12">
    <location>
        <begin position="306"/>
        <end position="329"/>
    </location>
</feature>
<dbReference type="GO" id="GO:0090563">
    <property type="term" value="F:protein-phosphocysteine-sugar phosphotransferase activity"/>
    <property type="evidence" value="ECO:0007669"/>
    <property type="project" value="TreeGrafter"/>
</dbReference>
<evidence type="ECO:0000256" key="5">
    <source>
        <dbReference type="ARBA" id="ARBA00022553"/>
    </source>
</evidence>
<dbReference type="PROSITE" id="PS51094">
    <property type="entry name" value="PTS_EIIA_TYPE_2"/>
    <property type="match status" value="1"/>
</dbReference>
<dbReference type="Pfam" id="PF00359">
    <property type="entry name" value="PTS_EIIA_2"/>
    <property type="match status" value="1"/>
</dbReference>
<dbReference type="KEGG" id="bhu:bhn_I1912"/>
<dbReference type="CDD" id="cd00211">
    <property type="entry name" value="PTS_IIA_fru"/>
    <property type="match status" value="1"/>
</dbReference>
<dbReference type="RefSeq" id="WP_071176597.1">
    <property type="nucleotide sequence ID" value="NZ_CP017831.1"/>
</dbReference>
<dbReference type="FunFam" id="3.40.50.2300:FF:000014">
    <property type="entry name" value="PTS system fructose-like transporter subunit IIB"/>
    <property type="match status" value="1"/>
</dbReference>
<accession>A0A1D9P451</accession>
<proteinExistence type="predicted"/>
<dbReference type="PROSITE" id="PS51099">
    <property type="entry name" value="PTS_EIIB_TYPE_2"/>
    <property type="match status" value="1"/>
</dbReference>
<evidence type="ECO:0000259" key="13">
    <source>
        <dbReference type="PROSITE" id="PS51094"/>
    </source>
</evidence>
<feature type="transmembrane region" description="Helical" evidence="12">
    <location>
        <begin position="436"/>
        <end position="456"/>
    </location>
</feature>
<keyword evidence="9 12" id="KW-0812">Transmembrane</keyword>
<feature type="transmembrane region" description="Helical" evidence="12">
    <location>
        <begin position="505"/>
        <end position="526"/>
    </location>
</feature>
<feature type="transmembrane region" description="Helical" evidence="12">
    <location>
        <begin position="349"/>
        <end position="370"/>
    </location>
</feature>
<feature type="transmembrane region" description="Helical" evidence="12">
    <location>
        <begin position="670"/>
        <end position="690"/>
    </location>
</feature>
<name>A0A1D9P451_9FIRM</name>
<evidence type="ECO:0000259" key="14">
    <source>
        <dbReference type="PROSITE" id="PS51099"/>
    </source>
</evidence>
<dbReference type="GO" id="GO:0005351">
    <property type="term" value="F:carbohydrate:proton symporter activity"/>
    <property type="evidence" value="ECO:0007669"/>
    <property type="project" value="InterPro"/>
</dbReference>
<dbReference type="PANTHER" id="PTHR30505:SF28">
    <property type="entry name" value="PTS SYSTEM 2-O-ALPHA-MANNOSYL-D-GLYCERATE-SPECIFIC EIIABC COMPONENT"/>
    <property type="match status" value="1"/>
</dbReference>
<dbReference type="InterPro" id="IPR003352">
    <property type="entry name" value="PTS_EIIC"/>
</dbReference>
<dbReference type="InterPro" id="IPR004715">
    <property type="entry name" value="PTS_IIA_fruc"/>
</dbReference>
<dbReference type="InterPro" id="IPR013014">
    <property type="entry name" value="PTS_EIIC_2"/>
</dbReference>
<dbReference type="NCBIfam" id="TIGR00829">
    <property type="entry name" value="FRU"/>
    <property type="match status" value="1"/>
</dbReference>
<evidence type="ECO:0000259" key="15">
    <source>
        <dbReference type="PROSITE" id="PS51104"/>
    </source>
</evidence>
<dbReference type="NCBIfam" id="TIGR01427">
    <property type="entry name" value="PTS_IIC_fructo"/>
    <property type="match status" value="1"/>
</dbReference>
<dbReference type="SUPFAM" id="SSF52794">
    <property type="entry name" value="PTS system IIB component-like"/>
    <property type="match status" value="1"/>
</dbReference>
<dbReference type="InterPro" id="IPR006327">
    <property type="entry name" value="PTS_IIC_fruc"/>
</dbReference>
<organism evidence="16 17">
    <name type="scientific">Butyrivibrio hungatei</name>
    <dbReference type="NCBI Taxonomy" id="185008"/>
    <lineage>
        <taxon>Bacteria</taxon>
        <taxon>Bacillati</taxon>
        <taxon>Bacillota</taxon>
        <taxon>Clostridia</taxon>
        <taxon>Lachnospirales</taxon>
        <taxon>Lachnospiraceae</taxon>
        <taxon>Butyrivibrio</taxon>
    </lineage>
</organism>
<dbReference type="PANTHER" id="PTHR30505">
    <property type="entry name" value="FRUCTOSE-LIKE PERMEASE"/>
    <property type="match status" value="1"/>
</dbReference>
<evidence type="ECO:0000256" key="6">
    <source>
        <dbReference type="ARBA" id="ARBA00022597"/>
    </source>
</evidence>
<feature type="domain" description="PTS EIIB type-2" evidence="14">
    <location>
        <begin position="173"/>
        <end position="270"/>
    </location>
</feature>
<comment type="subcellular location">
    <subcellularLocation>
        <location evidence="1">Cell inner membrane</location>
        <topology evidence="1">Multi-pass membrane protein</topology>
    </subcellularLocation>
    <subcellularLocation>
        <location evidence="2">Cytoplasm</location>
    </subcellularLocation>
</comment>
<sequence>MKITDLLKKEGISLNCNANDQISAIDALVELHSKVGNLSDAKEFKNAILEREGKGSTAIGMGIAVPHAKSASVAKAGLTAITIPGGIDYKSLDGNPSNLFFMIAAPDTAADTHLEVLSKLMTLLMDATFAKKLVEAKTADEFLKIIDDKEAEKDKENEAKNATSAPAKTSSAKKLVGVTACPTGIAHTFMAAEALELKAKELGIDIKVEKDGSGGAKDVLTASEIAEADAVIVACDKNIEMGRFDGKPVIITSTKEAIHTPEKLLEKAASGNVSIYHHTGTVTKRDESTGNESLGRKFYKHLMNGVSHMLPFVIGGGIMIALAFLIDTICGYGADGGYNFGNMLPLSSFLKYVGGLAMGLMVPVLAGYIAESIADRPGLAVGFTGGLLAANGNAALFANDKPAFPWVTRFFGEGAPLDGFNHFIGSFAFTNEGATVSGFLGGIAAGFLAGAIVLLLKKLTANFPKSLEGIKPTLIYPLCGVFIMGVAMCFILNPIIGLINTGLSIMLTALSNAGLLALLGLLLGAMMAIDMGGPINKAAYVFGTGMLDTAATLMAAGALATDPEVQACYIAMASIMVGGMVPPVGIAIACKLFPNKFTKSERDSWLSNIVMGSSFITEGAIPFAAADPLHVIPCTLVGAGVAGLLSAIFKCTLMAPHGGIFVFATVGHPLLYIVAWLVGSIITAVMLGLIKKPANK</sequence>
<dbReference type="EMBL" id="CP017831">
    <property type="protein sequence ID" value="AOZ96945.1"/>
    <property type="molecule type" value="Genomic_DNA"/>
</dbReference>
<evidence type="ECO:0000256" key="11">
    <source>
        <dbReference type="ARBA" id="ARBA00023136"/>
    </source>
</evidence>
<dbReference type="InterPro" id="IPR036095">
    <property type="entry name" value="PTS_EIIB-like_sf"/>
</dbReference>
<feature type="transmembrane region" description="Helical" evidence="12">
    <location>
        <begin position="476"/>
        <end position="499"/>
    </location>
</feature>
<feature type="transmembrane region" description="Helical" evidence="12">
    <location>
        <begin position="605"/>
        <end position="624"/>
    </location>
</feature>
<keyword evidence="11 12" id="KW-0472">Membrane</keyword>
<feature type="transmembrane region" description="Helical" evidence="12">
    <location>
        <begin position="569"/>
        <end position="593"/>
    </location>
</feature>
<dbReference type="PROSITE" id="PS51104">
    <property type="entry name" value="PTS_EIIC_TYPE_2"/>
    <property type="match status" value="1"/>
</dbReference>
<evidence type="ECO:0000256" key="1">
    <source>
        <dbReference type="ARBA" id="ARBA00004429"/>
    </source>
</evidence>
<evidence type="ECO:0000313" key="17">
    <source>
        <dbReference type="Proteomes" id="UP000179284"/>
    </source>
</evidence>
<dbReference type="InterPro" id="IPR003353">
    <property type="entry name" value="PTS_IIB_fruc"/>
</dbReference>
<evidence type="ECO:0000256" key="10">
    <source>
        <dbReference type="ARBA" id="ARBA00022989"/>
    </source>
</evidence>
<evidence type="ECO:0000256" key="7">
    <source>
        <dbReference type="ARBA" id="ARBA00022679"/>
    </source>
</evidence>
<keyword evidence="7" id="KW-0808">Transferase</keyword>
<evidence type="ECO:0000256" key="9">
    <source>
        <dbReference type="ARBA" id="ARBA00022692"/>
    </source>
</evidence>
<keyword evidence="10 12" id="KW-1133">Transmembrane helix</keyword>
<dbReference type="CDD" id="cd05569">
    <property type="entry name" value="PTS_IIB_fructose"/>
    <property type="match status" value="1"/>
</dbReference>
<dbReference type="Pfam" id="PF02302">
    <property type="entry name" value="PTS_IIB"/>
    <property type="match status" value="1"/>
</dbReference>
<dbReference type="GO" id="GO:0009401">
    <property type="term" value="P:phosphoenolpyruvate-dependent sugar phosphotransferase system"/>
    <property type="evidence" value="ECO:0007669"/>
    <property type="project" value="UniProtKB-KW"/>
</dbReference>
<dbReference type="InterPro" id="IPR002178">
    <property type="entry name" value="PTS_EIIA_type-2_dom"/>
</dbReference>
<keyword evidence="17" id="KW-1185">Reference proteome</keyword>
<dbReference type="GO" id="GO:0022877">
    <property type="term" value="F:protein-N(PI)-phosphohistidine-fructose phosphotransferase system transporter activity"/>
    <property type="evidence" value="ECO:0007669"/>
    <property type="project" value="InterPro"/>
</dbReference>
<keyword evidence="3" id="KW-0813">Transport</keyword>
<dbReference type="SUPFAM" id="SSF55804">
    <property type="entry name" value="Phoshotransferase/anion transport protein"/>
    <property type="match status" value="1"/>
</dbReference>
<feature type="domain" description="PTS EIIA type-2" evidence="13">
    <location>
        <begin position="5"/>
        <end position="149"/>
    </location>
</feature>
<evidence type="ECO:0000256" key="3">
    <source>
        <dbReference type="ARBA" id="ARBA00022448"/>
    </source>
</evidence>
<dbReference type="InterPro" id="IPR003501">
    <property type="entry name" value="PTS_EIIB_2/3"/>
</dbReference>
<evidence type="ECO:0000256" key="2">
    <source>
        <dbReference type="ARBA" id="ARBA00004496"/>
    </source>
</evidence>
<dbReference type="PROSITE" id="PS00372">
    <property type="entry name" value="PTS_EIIA_TYPE_2_HIS"/>
    <property type="match status" value="1"/>
</dbReference>
<feature type="transmembrane region" description="Helical" evidence="12">
    <location>
        <begin position="538"/>
        <end position="557"/>
    </location>
</feature>
<dbReference type="FunFam" id="3.40.930.10:FF:000009">
    <property type="entry name" value="PTS system, fructose specific IIABC component"/>
    <property type="match status" value="1"/>
</dbReference>
<keyword evidence="8" id="KW-0598">Phosphotransferase system</keyword>
<dbReference type="InterPro" id="IPR016152">
    <property type="entry name" value="PTrfase/Anion_transptr"/>
</dbReference>
<reference evidence="17" key="1">
    <citation type="submission" date="2016-10" db="EMBL/GenBank/DDBJ databases">
        <title>The complete genome sequence of the rumen bacterium Butyrivibrio hungatei MB2003.</title>
        <authorList>
            <person name="Palevich N."/>
            <person name="Kelly W.J."/>
            <person name="Leahy S.C."/>
            <person name="Altermann E."/>
            <person name="Rakonjac J."/>
            <person name="Attwood G.T."/>
        </authorList>
    </citation>
    <scope>NUCLEOTIDE SEQUENCE [LARGE SCALE GENOMIC DNA]</scope>
    <source>
        <strain evidence="17">MB2003</strain>
    </source>
</reference>
<dbReference type="Gene3D" id="3.40.930.10">
    <property type="entry name" value="Mannitol-specific EII, Chain A"/>
    <property type="match status" value="1"/>
</dbReference>
<dbReference type="Gene3D" id="3.40.50.2300">
    <property type="match status" value="1"/>
</dbReference>
<keyword evidence="4" id="KW-1003">Cell membrane</keyword>
<keyword evidence="5" id="KW-0597">Phosphoprotein</keyword>
<evidence type="ECO:0000256" key="4">
    <source>
        <dbReference type="ARBA" id="ARBA00022475"/>
    </source>
</evidence>
<dbReference type="InterPro" id="IPR050864">
    <property type="entry name" value="Bacterial_PTS_Sugar_Transport"/>
</dbReference>
<feature type="domain" description="PTS EIIC type-2" evidence="15">
    <location>
        <begin position="298"/>
        <end position="696"/>
    </location>
</feature>
<dbReference type="NCBIfam" id="TIGR00848">
    <property type="entry name" value="fruA"/>
    <property type="match status" value="1"/>
</dbReference>
<dbReference type="OrthoDB" id="9782569at2"/>
<dbReference type="AlphaFoldDB" id="A0A1D9P451"/>
<dbReference type="GO" id="GO:0005737">
    <property type="term" value="C:cytoplasm"/>
    <property type="evidence" value="ECO:0007669"/>
    <property type="project" value="UniProtKB-SubCell"/>
</dbReference>
<protein>
    <submittedName>
        <fullName evidence="16">PTS system frucose specific IIABC component</fullName>
    </submittedName>
</protein>
<dbReference type="Proteomes" id="UP000179284">
    <property type="component" value="Chromosome I"/>
</dbReference>
<evidence type="ECO:0000256" key="8">
    <source>
        <dbReference type="ARBA" id="ARBA00022683"/>
    </source>
</evidence>
<dbReference type="GO" id="GO:0005886">
    <property type="term" value="C:plasma membrane"/>
    <property type="evidence" value="ECO:0007669"/>
    <property type="project" value="UniProtKB-SubCell"/>
</dbReference>
<dbReference type="InterPro" id="IPR013011">
    <property type="entry name" value="PTS_EIIB_2"/>
</dbReference>
<dbReference type="Pfam" id="PF02378">
    <property type="entry name" value="PTS_EIIC"/>
    <property type="match status" value="1"/>
</dbReference>